<comment type="caution">
    <text evidence="3">The sequence shown here is derived from an EMBL/GenBank/DDBJ whole genome shotgun (WGS) entry which is preliminary data.</text>
</comment>
<dbReference type="EMBL" id="CM031822">
    <property type="protein sequence ID" value="KAG6629180.1"/>
    <property type="molecule type" value="Genomic_DNA"/>
</dbReference>
<keyword evidence="5" id="KW-1185">Reference proteome</keyword>
<dbReference type="PANTHER" id="PTHR36735:SF1">
    <property type="entry name" value="TRANSMEMBRANE PROTEIN"/>
    <property type="match status" value="1"/>
</dbReference>
<dbReference type="PANTHER" id="PTHR36735">
    <property type="entry name" value="TRANSMEMBRANE PROTEIN"/>
    <property type="match status" value="1"/>
</dbReference>
<feature type="compositionally biased region" description="Basic and acidic residues" evidence="1">
    <location>
        <begin position="135"/>
        <end position="145"/>
    </location>
</feature>
<keyword evidence="2" id="KW-1133">Transmembrane helix</keyword>
<dbReference type="GO" id="GO:0009535">
    <property type="term" value="C:chloroplast thylakoid membrane"/>
    <property type="evidence" value="ECO:0007669"/>
    <property type="project" value="TreeGrafter"/>
</dbReference>
<evidence type="ECO:0008006" key="6">
    <source>
        <dbReference type="Google" id="ProtNLM"/>
    </source>
</evidence>
<gene>
    <name evidence="3" type="ORF">CIPAW_14G066400</name>
    <name evidence="4" type="ORF">I3842_14G068800</name>
</gene>
<keyword evidence="2" id="KW-0812">Transmembrane</keyword>
<dbReference type="Proteomes" id="UP000811609">
    <property type="component" value="Chromosome 14"/>
</dbReference>
<feature type="transmembrane region" description="Helical" evidence="2">
    <location>
        <begin position="100"/>
        <end position="124"/>
    </location>
</feature>
<organism evidence="3 5">
    <name type="scientific">Carya illinoinensis</name>
    <name type="common">Pecan</name>
    <dbReference type="NCBI Taxonomy" id="32201"/>
    <lineage>
        <taxon>Eukaryota</taxon>
        <taxon>Viridiplantae</taxon>
        <taxon>Streptophyta</taxon>
        <taxon>Embryophyta</taxon>
        <taxon>Tracheophyta</taxon>
        <taxon>Spermatophyta</taxon>
        <taxon>Magnoliopsida</taxon>
        <taxon>eudicotyledons</taxon>
        <taxon>Gunneridae</taxon>
        <taxon>Pentapetalae</taxon>
        <taxon>rosids</taxon>
        <taxon>fabids</taxon>
        <taxon>Fagales</taxon>
        <taxon>Juglandaceae</taxon>
        <taxon>Carya</taxon>
    </lineage>
</organism>
<evidence type="ECO:0000313" key="4">
    <source>
        <dbReference type="EMBL" id="KAG6678201.1"/>
    </source>
</evidence>
<evidence type="ECO:0000256" key="1">
    <source>
        <dbReference type="SAM" id="MobiDB-lite"/>
    </source>
</evidence>
<dbReference type="Proteomes" id="UP000811246">
    <property type="component" value="Chromosome 14"/>
</dbReference>
<feature type="compositionally biased region" description="Basic residues" evidence="1">
    <location>
        <begin position="146"/>
        <end position="157"/>
    </location>
</feature>
<name>A0A8T1NK65_CARIL</name>
<keyword evidence="2" id="KW-0472">Membrane</keyword>
<dbReference type="AlphaFoldDB" id="A0A8T1NK65"/>
<feature type="region of interest" description="Disordered" evidence="1">
    <location>
        <begin position="135"/>
        <end position="172"/>
    </location>
</feature>
<reference evidence="4" key="2">
    <citation type="submission" date="2021-01" db="EMBL/GenBank/DDBJ databases">
        <authorList>
            <person name="Lovell J.T."/>
            <person name="Bentley N."/>
            <person name="Bhattarai G."/>
            <person name="Jenkins J.W."/>
            <person name="Sreedasyam A."/>
            <person name="Alarcon Y."/>
            <person name="Bock C."/>
            <person name="Boston L."/>
            <person name="Carlson J."/>
            <person name="Cervantes K."/>
            <person name="Clermont K."/>
            <person name="Krom N."/>
            <person name="Kubenka K."/>
            <person name="Mamidi S."/>
            <person name="Mattison C."/>
            <person name="Monteros M."/>
            <person name="Pisani C."/>
            <person name="Plott C."/>
            <person name="Rajasekar S."/>
            <person name="Rhein H.S."/>
            <person name="Rohla C."/>
            <person name="Song M."/>
            <person name="Hilaire R.S."/>
            <person name="Shu S."/>
            <person name="Wells L."/>
            <person name="Wang X."/>
            <person name="Webber J."/>
            <person name="Heerema R.J."/>
            <person name="Klein P."/>
            <person name="Conner P."/>
            <person name="Grauke L."/>
            <person name="Grimwood J."/>
            <person name="Schmutz J."/>
            <person name="Randall J.J."/>
        </authorList>
    </citation>
    <scope>NUCLEOTIDE SEQUENCE</scope>
    <source>
        <tissue evidence="4">Leaf</tissue>
    </source>
</reference>
<evidence type="ECO:0000313" key="3">
    <source>
        <dbReference type="EMBL" id="KAG6629180.1"/>
    </source>
</evidence>
<accession>A0A8T1NK65</accession>
<reference evidence="3" key="1">
    <citation type="submission" date="2020-12" db="EMBL/GenBank/DDBJ databases">
        <title>WGS assembly of Carya illinoinensis cv. Pawnee.</title>
        <authorList>
            <person name="Platts A."/>
            <person name="Shu S."/>
            <person name="Wright S."/>
            <person name="Barry K."/>
            <person name="Edger P."/>
            <person name="Pires J.C."/>
            <person name="Schmutz J."/>
        </authorList>
    </citation>
    <scope>NUCLEOTIDE SEQUENCE</scope>
    <source>
        <tissue evidence="3">Leaf</tissue>
    </source>
</reference>
<dbReference type="EMBL" id="CM031838">
    <property type="protein sequence ID" value="KAG6678201.1"/>
    <property type="molecule type" value="Genomic_DNA"/>
</dbReference>
<evidence type="ECO:0000256" key="2">
    <source>
        <dbReference type="SAM" id="Phobius"/>
    </source>
</evidence>
<proteinExistence type="predicted"/>
<sequence length="172" mass="19021">MTTTSLSLSPKPFLSIFKPKPHCFLNTHLSSLPFTSQTVFSSKRTNLSHNSRREFTQPSTQIWRVSAASEGGDVLPLEATPLLENSQELVSTSDDGVSTIISTLLFVAFIGLSVLTIGVIYIAVTDFLQKREREKFEKEEAAKEKKSGKKKKVRARAGPRGFGQRTDDGDDD</sequence>
<evidence type="ECO:0000313" key="5">
    <source>
        <dbReference type="Proteomes" id="UP000811609"/>
    </source>
</evidence>
<protein>
    <recommendedName>
        <fullName evidence="6">Transmembrane protein</fullName>
    </recommendedName>
</protein>